<dbReference type="AlphaFoldDB" id="A0AAJ0EDS1"/>
<accession>A0AAJ0EDS1</accession>
<sequence>MSRYGLDDFLEGPEAFDYSLQSGNDNTSFRILLNYAGCHRYQSFSFEKRLQHFRTLVFTGDQLSSEELRLLLPETENLTVDVLESSRMEHRLSLFRYLAIGMVYQAMDSSDGFEPESESEIAWCRLLETILELDPAGLHHLEKFPYGLYEKGQTAFSQLISLIPGWGGDPHSLTGARRASCYRRLHRGIDAWLDALVLNQEKNEGSIKEGFQSFDKNGVASAHVWTRPFVSISLVLLLDHQETTGGFGGPMSTRSMQATFGQFRRKNSN</sequence>
<keyword evidence="2" id="KW-1185">Reference proteome</keyword>
<gene>
    <name evidence="1" type="ORF">BDP81DRAFT_35325</name>
</gene>
<comment type="caution">
    <text evidence="1">The sequence shown here is derived from an EMBL/GenBank/DDBJ whole genome shotgun (WGS) entry which is preliminary data.</text>
</comment>
<name>A0AAJ0EDS1_9PEZI</name>
<dbReference type="EMBL" id="JAHMHQ010000011">
    <property type="protein sequence ID" value="KAK1636232.1"/>
    <property type="molecule type" value="Genomic_DNA"/>
</dbReference>
<dbReference type="Proteomes" id="UP001243989">
    <property type="component" value="Unassembled WGS sequence"/>
</dbReference>
<organism evidence="1 2">
    <name type="scientific">Colletotrichum phormii</name>
    <dbReference type="NCBI Taxonomy" id="359342"/>
    <lineage>
        <taxon>Eukaryota</taxon>
        <taxon>Fungi</taxon>
        <taxon>Dikarya</taxon>
        <taxon>Ascomycota</taxon>
        <taxon>Pezizomycotina</taxon>
        <taxon>Sordariomycetes</taxon>
        <taxon>Hypocreomycetidae</taxon>
        <taxon>Glomerellales</taxon>
        <taxon>Glomerellaceae</taxon>
        <taxon>Colletotrichum</taxon>
        <taxon>Colletotrichum acutatum species complex</taxon>
    </lineage>
</organism>
<dbReference type="RefSeq" id="XP_060444839.1">
    <property type="nucleotide sequence ID" value="XM_060586240.1"/>
</dbReference>
<dbReference type="GeneID" id="85471102"/>
<protein>
    <submittedName>
        <fullName evidence="1">Uncharacterized protein</fullName>
    </submittedName>
</protein>
<reference evidence="1" key="1">
    <citation type="submission" date="2021-06" db="EMBL/GenBank/DDBJ databases">
        <title>Comparative genomics, transcriptomics and evolutionary studies reveal genomic signatures of adaptation to plant cell wall in hemibiotrophic fungi.</title>
        <authorList>
            <consortium name="DOE Joint Genome Institute"/>
            <person name="Baroncelli R."/>
            <person name="Diaz J.F."/>
            <person name="Benocci T."/>
            <person name="Peng M."/>
            <person name="Battaglia E."/>
            <person name="Haridas S."/>
            <person name="Andreopoulos W."/>
            <person name="Labutti K."/>
            <person name="Pangilinan J."/>
            <person name="Floch G.L."/>
            <person name="Makela M.R."/>
            <person name="Henrissat B."/>
            <person name="Grigoriev I.V."/>
            <person name="Crouch J.A."/>
            <person name="De Vries R.P."/>
            <person name="Sukno S.A."/>
            <person name="Thon M.R."/>
        </authorList>
    </citation>
    <scope>NUCLEOTIDE SEQUENCE</scope>
    <source>
        <strain evidence="1">CBS 102054</strain>
    </source>
</reference>
<proteinExistence type="predicted"/>
<evidence type="ECO:0000313" key="1">
    <source>
        <dbReference type="EMBL" id="KAK1636232.1"/>
    </source>
</evidence>
<evidence type="ECO:0000313" key="2">
    <source>
        <dbReference type="Proteomes" id="UP001243989"/>
    </source>
</evidence>